<keyword evidence="3" id="KW-1185">Reference proteome</keyword>
<feature type="domain" description="Phosphoribosyltransferase" evidence="1">
    <location>
        <begin position="24"/>
        <end position="165"/>
    </location>
</feature>
<reference evidence="2" key="2">
    <citation type="submission" date="2023-01" db="EMBL/GenBank/DDBJ databases">
        <authorList>
            <person name="Sun Q."/>
            <person name="Evtushenko L."/>
        </authorList>
    </citation>
    <scope>NUCLEOTIDE SEQUENCE</scope>
    <source>
        <strain evidence="2">VKM B-2789</strain>
    </source>
</reference>
<dbReference type="RefSeq" id="WP_213361687.1">
    <property type="nucleotide sequence ID" value="NZ_BSFM01000015.1"/>
</dbReference>
<comment type="caution">
    <text evidence="2">The sequence shown here is derived from an EMBL/GenBank/DDBJ whole genome shotgun (WGS) entry which is preliminary data.</text>
</comment>
<dbReference type="Gene3D" id="3.40.50.2020">
    <property type="match status" value="1"/>
</dbReference>
<reference evidence="2" key="1">
    <citation type="journal article" date="2014" name="Int. J. Syst. Evol. Microbiol.">
        <title>Complete genome sequence of Corynebacterium casei LMG S-19264T (=DSM 44701T), isolated from a smear-ripened cheese.</title>
        <authorList>
            <consortium name="US DOE Joint Genome Institute (JGI-PGF)"/>
            <person name="Walter F."/>
            <person name="Albersmeier A."/>
            <person name="Kalinowski J."/>
            <person name="Ruckert C."/>
        </authorList>
    </citation>
    <scope>NUCLEOTIDE SEQUENCE</scope>
    <source>
        <strain evidence="2">VKM B-2789</strain>
    </source>
</reference>
<evidence type="ECO:0000313" key="3">
    <source>
        <dbReference type="Proteomes" id="UP001143330"/>
    </source>
</evidence>
<evidence type="ECO:0000259" key="1">
    <source>
        <dbReference type="Pfam" id="PF00156"/>
    </source>
</evidence>
<accession>A0A9W6NCB4</accession>
<dbReference type="AlphaFoldDB" id="A0A9W6NCB4"/>
<dbReference type="SUPFAM" id="SSF53271">
    <property type="entry name" value="PRTase-like"/>
    <property type="match status" value="1"/>
</dbReference>
<gene>
    <name evidence="2" type="ORF">GCM10017653_35220</name>
</gene>
<keyword evidence="2" id="KW-0328">Glycosyltransferase</keyword>
<keyword evidence="2" id="KW-0808">Transferase</keyword>
<dbReference type="Pfam" id="PF00156">
    <property type="entry name" value="Pribosyltran"/>
    <property type="match status" value="1"/>
</dbReference>
<dbReference type="Gene3D" id="3.30.1310.20">
    <property type="entry name" value="PRTase-like"/>
    <property type="match status" value="1"/>
</dbReference>
<protein>
    <submittedName>
        <fullName evidence="2">Phosphoribosyltransferase</fullName>
    </submittedName>
</protein>
<dbReference type="GO" id="GO:0016757">
    <property type="term" value="F:glycosyltransferase activity"/>
    <property type="evidence" value="ECO:0007669"/>
    <property type="project" value="UniProtKB-KW"/>
</dbReference>
<organism evidence="2 3">
    <name type="scientific">Ancylobacter defluvii</name>
    <dbReference type="NCBI Taxonomy" id="1282440"/>
    <lineage>
        <taxon>Bacteria</taxon>
        <taxon>Pseudomonadati</taxon>
        <taxon>Pseudomonadota</taxon>
        <taxon>Alphaproteobacteria</taxon>
        <taxon>Hyphomicrobiales</taxon>
        <taxon>Xanthobacteraceae</taxon>
        <taxon>Ancylobacter</taxon>
    </lineage>
</organism>
<sequence length="220" mass="23500">MMFADRIDAGRRLATALAAYRPLHPVVLALPRGGVPVAAEIAHALAAPLDLLMVRKIGLPWQPELAIGAVVDGAEPLVVRNEAVIRGSGVGEEAFQRVCRDELAEIERRRARYLGGRQPVPVAGRVAIVIDDGIATGATMKAALRALRRRRPAELVLAVPVAPADVLEELRVEVDTLVCLATPEPFGAIGHFYRDFAQLSDAEVIATLARFPAGAPPKAH</sequence>
<name>A0A9W6NCB4_9HYPH</name>
<dbReference type="InterPro" id="IPR029057">
    <property type="entry name" value="PRTase-like"/>
</dbReference>
<dbReference type="CDD" id="cd06223">
    <property type="entry name" value="PRTases_typeI"/>
    <property type="match status" value="1"/>
</dbReference>
<dbReference type="Proteomes" id="UP001143330">
    <property type="component" value="Unassembled WGS sequence"/>
</dbReference>
<dbReference type="InterPro" id="IPR000836">
    <property type="entry name" value="PRTase_dom"/>
</dbReference>
<dbReference type="EMBL" id="BSFM01000015">
    <property type="protein sequence ID" value="GLK85452.1"/>
    <property type="molecule type" value="Genomic_DNA"/>
</dbReference>
<proteinExistence type="predicted"/>
<evidence type="ECO:0000313" key="2">
    <source>
        <dbReference type="EMBL" id="GLK85452.1"/>
    </source>
</evidence>